<dbReference type="RefSeq" id="WP_284327390.1">
    <property type="nucleotide sequence ID" value="NZ_BSUN01000001.1"/>
</dbReference>
<dbReference type="EMBL" id="BSUN01000001">
    <property type="protein sequence ID" value="GMA34410.1"/>
    <property type="molecule type" value="Genomic_DNA"/>
</dbReference>
<name>A0ABQ6IAN5_9MICO</name>
<evidence type="ECO:0000313" key="4">
    <source>
        <dbReference type="EMBL" id="GMA34410.1"/>
    </source>
</evidence>
<dbReference type="PANTHER" id="PTHR42774">
    <property type="entry name" value="PHOSPHOTRANSFERASE SYSTEM TRANSPORT PROTEIN"/>
    <property type="match status" value="1"/>
</dbReference>
<dbReference type="InterPro" id="IPR002173">
    <property type="entry name" value="Carboh/pur_kinase_PfkB_CS"/>
</dbReference>
<dbReference type="Gene3D" id="3.40.1190.20">
    <property type="match status" value="1"/>
</dbReference>
<dbReference type="SUPFAM" id="SSF53613">
    <property type="entry name" value="Ribokinase-like"/>
    <property type="match status" value="1"/>
</dbReference>
<accession>A0ABQ6IAN5</accession>
<sequence length="299" mass="29947">MTGSRVVCAGLTTLDVAHLVDGVPPSNRKVASHDFFVAAGGPATNAAVTAARLAGAATLVTALPSHPLSDLIAADLAACGVDLVVADASASGPPLTAAILVTRGTGDRAVVSPTGAAVTVPGTPADFAPDVLLEGAGAVLIDGYHRHLSLPLAHAARERGIPVVLDAGSHKHYTDALLAVTDVAVVSDDFVFPDVGADPQATLARLLEAGASAAVVTRGPQPMLVTTGGAVAEVPVEAVDVVDSLGAGDVLHGALAHRLAAQGYEASRLGDDLAWASRVVAISLRSFGTRAWLAEPLPH</sequence>
<evidence type="ECO:0000259" key="3">
    <source>
        <dbReference type="Pfam" id="PF00294"/>
    </source>
</evidence>
<evidence type="ECO:0000256" key="1">
    <source>
        <dbReference type="ARBA" id="ARBA00022679"/>
    </source>
</evidence>
<gene>
    <name evidence="4" type="ORF">GCM10025876_06140</name>
</gene>
<proteinExistence type="predicted"/>
<organism evidence="4 5">
    <name type="scientific">Demequina litorisediminis</name>
    <dbReference type="NCBI Taxonomy" id="1849022"/>
    <lineage>
        <taxon>Bacteria</taxon>
        <taxon>Bacillati</taxon>
        <taxon>Actinomycetota</taxon>
        <taxon>Actinomycetes</taxon>
        <taxon>Micrococcales</taxon>
        <taxon>Demequinaceae</taxon>
        <taxon>Demequina</taxon>
    </lineage>
</organism>
<dbReference type="GO" id="GO:0016301">
    <property type="term" value="F:kinase activity"/>
    <property type="evidence" value="ECO:0007669"/>
    <property type="project" value="UniProtKB-KW"/>
</dbReference>
<dbReference type="PROSITE" id="PS00584">
    <property type="entry name" value="PFKB_KINASES_2"/>
    <property type="match status" value="1"/>
</dbReference>
<feature type="domain" description="Carbohydrate kinase PfkB" evidence="3">
    <location>
        <begin position="5"/>
        <end position="290"/>
    </location>
</feature>
<dbReference type="InterPro" id="IPR052562">
    <property type="entry name" value="Ketohexokinase-related"/>
</dbReference>
<keyword evidence="1" id="KW-0808">Transferase</keyword>
<dbReference type="Proteomes" id="UP001157125">
    <property type="component" value="Unassembled WGS sequence"/>
</dbReference>
<evidence type="ECO:0000313" key="5">
    <source>
        <dbReference type="Proteomes" id="UP001157125"/>
    </source>
</evidence>
<comment type="caution">
    <text evidence="4">The sequence shown here is derived from an EMBL/GenBank/DDBJ whole genome shotgun (WGS) entry which is preliminary data.</text>
</comment>
<dbReference type="InterPro" id="IPR029056">
    <property type="entry name" value="Ribokinase-like"/>
</dbReference>
<protein>
    <submittedName>
        <fullName evidence="4">Kinase</fullName>
    </submittedName>
</protein>
<dbReference type="Pfam" id="PF00294">
    <property type="entry name" value="PfkB"/>
    <property type="match status" value="1"/>
</dbReference>
<keyword evidence="2 4" id="KW-0418">Kinase</keyword>
<keyword evidence="5" id="KW-1185">Reference proteome</keyword>
<dbReference type="PANTHER" id="PTHR42774:SF3">
    <property type="entry name" value="KETOHEXOKINASE"/>
    <property type="match status" value="1"/>
</dbReference>
<reference evidence="5" key="1">
    <citation type="journal article" date="2019" name="Int. J. Syst. Evol. Microbiol.">
        <title>The Global Catalogue of Microorganisms (GCM) 10K type strain sequencing project: providing services to taxonomists for standard genome sequencing and annotation.</title>
        <authorList>
            <consortium name="The Broad Institute Genomics Platform"/>
            <consortium name="The Broad Institute Genome Sequencing Center for Infectious Disease"/>
            <person name="Wu L."/>
            <person name="Ma J."/>
        </authorList>
    </citation>
    <scope>NUCLEOTIDE SEQUENCE [LARGE SCALE GENOMIC DNA]</scope>
    <source>
        <strain evidence="5">NBRC 112299</strain>
    </source>
</reference>
<dbReference type="InterPro" id="IPR011611">
    <property type="entry name" value="PfkB_dom"/>
</dbReference>
<evidence type="ECO:0000256" key="2">
    <source>
        <dbReference type="ARBA" id="ARBA00022777"/>
    </source>
</evidence>